<reference evidence="4 5" key="1">
    <citation type="submission" date="2016-10" db="EMBL/GenBank/DDBJ databases">
        <authorList>
            <person name="de Groot N.N."/>
        </authorList>
    </citation>
    <scope>NUCLEOTIDE SEQUENCE [LARGE SCALE GENOMIC DNA]</scope>
    <source>
        <strain evidence="4 5">DSM 26880</strain>
    </source>
</reference>
<evidence type="ECO:0000313" key="4">
    <source>
        <dbReference type="EMBL" id="SDX91184.1"/>
    </source>
</evidence>
<dbReference type="InterPro" id="IPR000182">
    <property type="entry name" value="GNAT_dom"/>
</dbReference>
<evidence type="ECO:0000256" key="1">
    <source>
        <dbReference type="ARBA" id="ARBA00022679"/>
    </source>
</evidence>
<dbReference type="InterPro" id="IPR050832">
    <property type="entry name" value="Bact_Acetyltransf"/>
</dbReference>
<dbReference type="PROSITE" id="PS51186">
    <property type="entry name" value="GNAT"/>
    <property type="match status" value="1"/>
</dbReference>
<feature type="domain" description="N-acetyltransferase" evidence="3">
    <location>
        <begin position="1"/>
        <end position="141"/>
    </location>
</feature>
<dbReference type="GO" id="GO:0016747">
    <property type="term" value="F:acyltransferase activity, transferring groups other than amino-acyl groups"/>
    <property type="evidence" value="ECO:0007669"/>
    <property type="project" value="InterPro"/>
</dbReference>
<dbReference type="InterPro" id="IPR016181">
    <property type="entry name" value="Acyl_CoA_acyltransferase"/>
</dbReference>
<gene>
    <name evidence="4" type="ORF">SAMN05444340_101485</name>
</gene>
<evidence type="ECO:0000259" key="3">
    <source>
        <dbReference type="PROSITE" id="PS51186"/>
    </source>
</evidence>
<keyword evidence="2" id="KW-0012">Acyltransferase</keyword>
<dbReference type="Proteomes" id="UP000199286">
    <property type="component" value="Unassembled WGS sequence"/>
</dbReference>
<protein>
    <submittedName>
        <fullName evidence="4">ElaA protein</fullName>
    </submittedName>
</protein>
<keyword evidence="5" id="KW-1185">Reference proteome</keyword>
<name>A0A1H3FM28_9RHOB</name>
<evidence type="ECO:0000313" key="5">
    <source>
        <dbReference type="Proteomes" id="UP000199286"/>
    </source>
</evidence>
<keyword evidence="1" id="KW-0808">Transferase</keyword>
<dbReference type="RefSeq" id="WP_089878570.1">
    <property type="nucleotide sequence ID" value="NZ_FNPF01000001.1"/>
</dbReference>
<dbReference type="CDD" id="cd04301">
    <property type="entry name" value="NAT_SF"/>
    <property type="match status" value="1"/>
</dbReference>
<accession>A0A1H3FM28</accession>
<dbReference type="Pfam" id="PF13673">
    <property type="entry name" value="Acetyltransf_10"/>
    <property type="match status" value="1"/>
</dbReference>
<dbReference type="Gene3D" id="3.40.630.30">
    <property type="match status" value="1"/>
</dbReference>
<evidence type="ECO:0000256" key="2">
    <source>
        <dbReference type="ARBA" id="ARBA00023315"/>
    </source>
</evidence>
<dbReference type="AlphaFoldDB" id="A0A1H3FM28"/>
<dbReference type="OrthoDB" id="9796171at2"/>
<dbReference type="EMBL" id="FNPF01000001">
    <property type="protein sequence ID" value="SDX91184.1"/>
    <property type="molecule type" value="Genomic_DNA"/>
</dbReference>
<dbReference type="PANTHER" id="PTHR43877">
    <property type="entry name" value="AMINOALKYLPHOSPHONATE N-ACETYLTRANSFERASE-RELATED-RELATED"/>
    <property type="match status" value="1"/>
</dbReference>
<dbReference type="SUPFAM" id="SSF55729">
    <property type="entry name" value="Acyl-CoA N-acyltransferases (Nat)"/>
    <property type="match status" value="1"/>
</dbReference>
<proteinExistence type="predicted"/>
<sequence length="143" mass="15178">MSVTIAETTDIDACHALRRTVFIDEQGVSVAEEIDGRDAEAVHLLASVDGVPAGTARILFDGETGKIGRVCVLRPHRGTGLGAALVKAAVEAIRARPDTHIAALGAQLPALGFYERLGFVAYGPVFDDAGIDHRMMKRDLRAS</sequence>
<dbReference type="STRING" id="321339.SAMN05444340_101485"/>
<organism evidence="4 5">
    <name type="scientific">Citreimonas salinaria</name>
    <dbReference type="NCBI Taxonomy" id="321339"/>
    <lineage>
        <taxon>Bacteria</taxon>
        <taxon>Pseudomonadati</taxon>
        <taxon>Pseudomonadota</taxon>
        <taxon>Alphaproteobacteria</taxon>
        <taxon>Rhodobacterales</taxon>
        <taxon>Roseobacteraceae</taxon>
        <taxon>Citreimonas</taxon>
    </lineage>
</organism>